<protein>
    <recommendedName>
        <fullName evidence="3">DUF1902 domain-containing protein</fullName>
    </recommendedName>
</protein>
<sequence length="65" mass="7330">MKVYEARVRRSGDWWFVEVPGVDMGYTQARKLADVEPMVRDMLSLLLDVPADSFAVSVSEPGRVT</sequence>
<proteinExistence type="predicted"/>
<name>A0ABS3UNI9_9ACTN</name>
<dbReference type="Proteomes" id="UP000679690">
    <property type="component" value="Unassembled WGS sequence"/>
</dbReference>
<dbReference type="EMBL" id="JAGFNS010000015">
    <property type="protein sequence ID" value="MBO3740332.1"/>
    <property type="molecule type" value="Genomic_DNA"/>
</dbReference>
<evidence type="ECO:0000313" key="2">
    <source>
        <dbReference type="Proteomes" id="UP000679690"/>
    </source>
</evidence>
<gene>
    <name evidence="1" type="ORF">J5X75_22770</name>
</gene>
<keyword evidence="2" id="KW-1185">Reference proteome</keyword>
<accession>A0ABS3UNI9</accession>
<reference evidence="1 2" key="1">
    <citation type="submission" date="2021-03" db="EMBL/GenBank/DDBJ databases">
        <title>Actinoplanes flavus sp. nov., a novel actinomycete isolated from Coconut Palm rhizosphere soil.</title>
        <authorList>
            <person name="Luo X."/>
        </authorList>
    </citation>
    <scope>NUCLEOTIDE SEQUENCE [LARGE SCALE GENOMIC DNA]</scope>
    <source>
        <strain evidence="1 2">NEAU-H7</strain>
    </source>
</reference>
<organism evidence="1 2">
    <name type="scientific">Actinoplanes flavus</name>
    <dbReference type="NCBI Taxonomy" id="2820290"/>
    <lineage>
        <taxon>Bacteria</taxon>
        <taxon>Bacillati</taxon>
        <taxon>Actinomycetota</taxon>
        <taxon>Actinomycetes</taxon>
        <taxon>Micromonosporales</taxon>
        <taxon>Micromonosporaceae</taxon>
        <taxon>Actinoplanes</taxon>
    </lineage>
</organism>
<comment type="caution">
    <text evidence="1">The sequence shown here is derived from an EMBL/GenBank/DDBJ whole genome shotgun (WGS) entry which is preliminary data.</text>
</comment>
<evidence type="ECO:0000313" key="1">
    <source>
        <dbReference type="EMBL" id="MBO3740332.1"/>
    </source>
</evidence>
<dbReference type="RefSeq" id="WP_208469523.1">
    <property type="nucleotide sequence ID" value="NZ_JAGFNS010000015.1"/>
</dbReference>
<evidence type="ECO:0008006" key="3">
    <source>
        <dbReference type="Google" id="ProtNLM"/>
    </source>
</evidence>